<dbReference type="PANTHER" id="PTHR30472:SF19">
    <property type="entry name" value="PETROBACTIN IMPORT SYSTEM PERMEASE PROTEIN YCLO"/>
    <property type="match status" value="1"/>
</dbReference>
<feature type="transmembrane region" description="Helical" evidence="8">
    <location>
        <begin position="230"/>
        <end position="260"/>
    </location>
</feature>
<dbReference type="SUPFAM" id="SSF81345">
    <property type="entry name" value="ABC transporter involved in vitamin B12 uptake, BtuC"/>
    <property type="match status" value="1"/>
</dbReference>
<evidence type="ECO:0000256" key="4">
    <source>
        <dbReference type="ARBA" id="ARBA00022475"/>
    </source>
</evidence>
<feature type="transmembrane region" description="Helical" evidence="8">
    <location>
        <begin position="136"/>
        <end position="157"/>
    </location>
</feature>
<accession>A0ABT4ZFB3</accession>
<dbReference type="EMBL" id="JAQBIE010000012">
    <property type="protein sequence ID" value="MDB6178057.1"/>
    <property type="molecule type" value="Genomic_DNA"/>
</dbReference>
<evidence type="ECO:0000256" key="8">
    <source>
        <dbReference type="SAM" id="Phobius"/>
    </source>
</evidence>
<keyword evidence="3" id="KW-0813">Transport</keyword>
<dbReference type="PANTHER" id="PTHR30472">
    <property type="entry name" value="FERRIC ENTEROBACTIN TRANSPORT SYSTEM PERMEASE PROTEIN"/>
    <property type="match status" value="1"/>
</dbReference>
<keyword evidence="5 8" id="KW-0812">Transmembrane</keyword>
<dbReference type="InterPro" id="IPR037294">
    <property type="entry name" value="ABC_BtuC-like"/>
</dbReference>
<evidence type="ECO:0000256" key="3">
    <source>
        <dbReference type="ARBA" id="ARBA00022448"/>
    </source>
</evidence>
<feature type="transmembrane region" description="Helical" evidence="8">
    <location>
        <begin position="80"/>
        <end position="97"/>
    </location>
</feature>
<feature type="transmembrane region" description="Helical" evidence="8">
    <location>
        <begin position="48"/>
        <end position="68"/>
    </location>
</feature>
<evidence type="ECO:0000313" key="10">
    <source>
        <dbReference type="Proteomes" id="UP001165641"/>
    </source>
</evidence>
<keyword evidence="6 8" id="KW-1133">Transmembrane helix</keyword>
<feature type="transmembrane region" description="Helical" evidence="8">
    <location>
        <begin position="272"/>
        <end position="290"/>
    </location>
</feature>
<dbReference type="RefSeq" id="WP_271889177.1">
    <property type="nucleotide sequence ID" value="NZ_JAQBIE010000012.1"/>
</dbReference>
<proteinExistence type="inferred from homology"/>
<comment type="subcellular location">
    <subcellularLocation>
        <location evidence="1">Cell membrane</location>
        <topology evidence="1">Multi-pass membrane protein</topology>
    </subcellularLocation>
</comment>
<feature type="transmembrane region" description="Helical" evidence="8">
    <location>
        <begin position="12"/>
        <end position="33"/>
    </location>
</feature>
<evidence type="ECO:0000256" key="5">
    <source>
        <dbReference type="ARBA" id="ARBA00022692"/>
    </source>
</evidence>
<feature type="transmembrane region" description="Helical" evidence="8">
    <location>
        <begin position="296"/>
        <end position="317"/>
    </location>
</feature>
<comment type="caution">
    <text evidence="9">The sequence shown here is derived from an EMBL/GenBank/DDBJ whole genome shotgun (WGS) entry which is preliminary data.</text>
</comment>
<evidence type="ECO:0000256" key="6">
    <source>
        <dbReference type="ARBA" id="ARBA00022989"/>
    </source>
</evidence>
<evidence type="ECO:0000313" key="9">
    <source>
        <dbReference type="EMBL" id="MDB6178057.1"/>
    </source>
</evidence>
<protein>
    <submittedName>
        <fullName evidence="9">Iron chelate uptake ABC transporter family permease subunit</fullName>
    </submittedName>
</protein>
<reference evidence="9" key="1">
    <citation type="submission" date="2022-12" db="EMBL/GenBank/DDBJ databases">
        <title>Paracoccus onchidii sp. nov., isolated from a marine invertebrate from the South China Sea.</title>
        <authorList>
            <person name="Xu S."/>
            <person name="Liu Z."/>
            <person name="Xu Y."/>
        </authorList>
    </citation>
    <scope>NUCLEOTIDE SEQUENCE</scope>
    <source>
        <strain evidence="9">Z330</strain>
    </source>
</reference>
<organism evidence="9 10">
    <name type="scientific">Paracoccus onchidii</name>
    <dbReference type="NCBI Taxonomy" id="3017813"/>
    <lineage>
        <taxon>Bacteria</taxon>
        <taxon>Pseudomonadati</taxon>
        <taxon>Pseudomonadota</taxon>
        <taxon>Alphaproteobacteria</taxon>
        <taxon>Rhodobacterales</taxon>
        <taxon>Paracoccaceae</taxon>
        <taxon>Paracoccus</taxon>
    </lineage>
</organism>
<gene>
    <name evidence="9" type="ORF">PAF17_11140</name>
</gene>
<comment type="similarity">
    <text evidence="2">Belongs to the binding-protein-dependent transport system permease family. FecCD subfamily.</text>
</comment>
<evidence type="ECO:0000256" key="2">
    <source>
        <dbReference type="ARBA" id="ARBA00007935"/>
    </source>
</evidence>
<dbReference type="InterPro" id="IPR000522">
    <property type="entry name" value="ABC_transptr_permease_BtuC"/>
</dbReference>
<name>A0ABT4ZFB3_9RHOB</name>
<keyword evidence="10" id="KW-1185">Reference proteome</keyword>
<sequence length="321" mass="34300">MTPETRRNRSRLAGGGLALLLIAMIAAFMTLGATGNWSFILPYRGEKLLTVLLVAWAVPLSTILFHAISDNRILTPSIMGFDALFVLIQTLLIFFIGSERINILPVQGVFLGEVLVMTGFAMGLYGLLLRRVAGSLELLLLVGIVLGVLFRSISGLLQRMIDPGEFLVLQGRIFASFGGADPQVQAMAAACIGLASAWAFWRLPAIDVMILGRSGAMSVGLSHRRLSLEVFAIVTMLVSASTALVGPITFFGLLVAHATYRMLPGAPLRQTIPVAGLAGALLLVVGQVVLERVLGFDGTVGMAVEFLGGLLFILLLIERAR</sequence>
<evidence type="ECO:0000256" key="7">
    <source>
        <dbReference type="ARBA" id="ARBA00023136"/>
    </source>
</evidence>
<keyword evidence="7 8" id="KW-0472">Membrane</keyword>
<keyword evidence="4" id="KW-1003">Cell membrane</keyword>
<dbReference type="Pfam" id="PF01032">
    <property type="entry name" value="FecCD"/>
    <property type="match status" value="1"/>
</dbReference>
<feature type="transmembrane region" description="Helical" evidence="8">
    <location>
        <begin position="109"/>
        <end position="129"/>
    </location>
</feature>
<evidence type="ECO:0000256" key="1">
    <source>
        <dbReference type="ARBA" id="ARBA00004651"/>
    </source>
</evidence>
<dbReference type="Gene3D" id="1.10.3470.10">
    <property type="entry name" value="ABC transporter involved in vitamin B12 uptake, BtuC"/>
    <property type="match status" value="1"/>
</dbReference>
<dbReference type="Proteomes" id="UP001165641">
    <property type="component" value="Unassembled WGS sequence"/>
</dbReference>